<feature type="domain" description="DUF3817" evidence="7">
    <location>
        <begin position="2"/>
        <end position="75"/>
    </location>
</feature>
<keyword evidence="2" id="KW-1003">Cell membrane</keyword>
<evidence type="ECO:0000259" key="7">
    <source>
        <dbReference type="Pfam" id="PF12823"/>
    </source>
</evidence>
<sequence>MVTWTLLVLGMVLKYTGVTEWGVRGGGLVHGVVFLGYAAVTVLVAWNQRWRPLTTLLGLLSAVVPWAAWPHDRLLLRRGLLDGGWRRERGEGRLEGLRLAVLDHPVRSMVVVVVLVAVATAVLLWLGPPTGWAERFG</sequence>
<organism evidence="8 9">
    <name type="scientific">Desertihabitans brevis</name>
    <dbReference type="NCBI Taxonomy" id="2268447"/>
    <lineage>
        <taxon>Bacteria</taxon>
        <taxon>Bacillati</taxon>
        <taxon>Actinomycetota</taxon>
        <taxon>Actinomycetes</taxon>
        <taxon>Propionibacteriales</taxon>
        <taxon>Propionibacteriaceae</taxon>
        <taxon>Desertihabitans</taxon>
    </lineage>
</organism>
<dbReference type="GO" id="GO:0005886">
    <property type="term" value="C:plasma membrane"/>
    <property type="evidence" value="ECO:0007669"/>
    <property type="project" value="UniProtKB-SubCell"/>
</dbReference>
<comment type="subcellular location">
    <subcellularLocation>
        <location evidence="1">Cell membrane</location>
        <topology evidence="1">Multi-pass membrane protein</topology>
    </subcellularLocation>
</comment>
<feature type="transmembrane region" description="Helical" evidence="6">
    <location>
        <begin position="28"/>
        <end position="46"/>
    </location>
</feature>
<feature type="transmembrane region" description="Helical" evidence="6">
    <location>
        <begin position="106"/>
        <end position="126"/>
    </location>
</feature>
<evidence type="ECO:0000313" key="9">
    <source>
        <dbReference type="Proteomes" id="UP000252770"/>
    </source>
</evidence>
<name>A0A367Z061_9ACTN</name>
<dbReference type="InterPro" id="IPR023845">
    <property type="entry name" value="DUF3817_TM"/>
</dbReference>
<accession>A0A367Z061</accession>
<protein>
    <submittedName>
        <fullName evidence="8">DUF3817 domain-containing protein</fullName>
    </submittedName>
</protein>
<evidence type="ECO:0000256" key="3">
    <source>
        <dbReference type="ARBA" id="ARBA00022692"/>
    </source>
</evidence>
<comment type="caution">
    <text evidence="8">The sequence shown here is derived from an EMBL/GenBank/DDBJ whole genome shotgun (WGS) entry which is preliminary data.</text>
</comment>
<evidence type="ECO:0000256" key="4">
    <source>
        <dbReference type="ARBA" id="ARBA00022989"/>
    </source>
</evidence>
<evidence type="ECO:0000313" key="8">
    <source>
        <dbReference type="EMBL" id="RCK71545.1"/>
    </source>
</evidence>
<keyword evidence="5 6" id="KW-0472">Membrane</keyword>
<keyword evidence="3 6" id="KW-0812">Transmembrane</keyword>
<keyword evidence="9" id="KW-1185">Reference proteome</keyword>
<evidence type="ECO:0000256" key="1">
    <source>
        <dbReference type="ARBA" id="ARBA00004651"/>
    </source>
</evidence>
<dbReference type="AlphaFoldDB" id="A0A367Z061"/>
<dbReference type="Pfam" id="PF12823">
    <property type="entry name" value="DUF3817"/>
    <property type="match status" value="1"/>
</dbReference>
<feature type="transmembrane region" description="Helical" evidence="6">
    <location>
        <begin position="53"/>
        <end position="69"/>
    </location>
</feature>
<keyword evidence="4 6" id="KW-1133">Transmembrane helix</keyword>
<evidence type="ECO:0000256" key="6">
    <source>
        <dbReference type="SAM" id="Phobius"/>
    </source>
</evidence>
<dbReference type="NCBIfam" id="TIGR03954">
    <property type="entry name" value="integ_memb_HG"/>
    <property type="match status" value="1"/>
</dbReference>
<dbReference type="EMBL" id="QOUI01000001">
    <property type="protein sequence ID" value="RCK71545.1"/>
    <property type="molecule type" value="Genomic_DNA"/>
</dbReference>
<reference evidence="8 9" key="1">
    <citation type="submission" date="2018-07" db="EMBL/GenBank/DDBJ databases">
        <title>Desertimonas flava gen. nov. sp. nov.</title>
        <authorList>
            <person name="Liu S."/>
        </authorList>
    </citation>
    <scope>NUCLEOTIDE SEQUENCE [LARGE SCALE GENOMIC DNA]</scope>
    <source>
        <strain evidence="8 9">16Sb5-5</strain>
    </source>
</reference>
<dbReference type="Proteomes" id="UP000252770">
    <property type="component" value="Unassembled WGS sequence"/>
</dbReference>
<proteinExistence type="predicted"/>
<evidence type="ECO:0000256" key="2">
    <source>
        <dbReference type="ARBA" id="ARBA00022475"/>
    </source>
</evidence>
<evidence type="ECO:0000256" key="5">
    <source>
        <dbReference type="ARBA" id="ARBA00023136"/>
    </source>
</evidence>
<gene>
    <name evidence="8" type="ORF">DT076_02795</name>
</gene>